<protein>
    <submittedName>
        <fullName evidence="1">Uncharacterized protein</fullName>
    </submittedName>
</protein>
<proteinExistence type="predicted"/>
<accession>A0A0E0J193</accession>
<organism evidence="1">
    <name type="scientific">Oryza nivara</name>
    <name type="common">Indian wild rice</name>
    <name type="synonym">Oryza sativa f. spontanea</name>
    <dbReference type="NCBI Taxonomy" id="4536"/>
    <lineage>
        <taxon>Eukaryota</taxon>
        <taxon>Viridiplantae</taxon>
        <taxon>Streptophyta</taxon>
        <taxon>Embryophyta</taxon>
        <taxon>Tracheophyta</taxon>
        <taxon>Spermatophyta</taxon>
        <taxon>Magnoliopsida</taxon>
        <taxon>Liliopsida</taxon>
        <taxon>Poales</taxon>
        <taxon>Poaceae</taxon>
        <taxon>BOP clade</taxon>
        <taxon>Oryzoideae</taxon>
        <taxon>Oryzeae</taxon>
        <taxon>Oryzinae</taxon>
        <taxon>Oryza</taxon>
    </lineage>
</organism>
<dbReference type="OMA" id="WAMEEAN"/>
<dbReference type="Proteomes" id="UP000006591">
    <property type="component" value="Chromosome 11"/>
</dbReference>
<dbReference type="HOGENOM" id="CLU_2241054_0_0_1"/>
<evidence type="ECO:0000313" key="1">
    <source>
        <dbReference type="EnsemblPlants" id="ONIVA11G11130.1"/>
    </source>
</evidence>
<dbReference type="Gramene" id="ONIVA11G11130.1">
    <property type="protein sequence ID" value="ONIVA11G11130.1"/>
    <property type="gene ID" value="ONIVA11G11130"/>
</dbReference>
<reference evidence="1" key="2">
    <citation type="submission" date="2018-04" db="EMBL/GenBank/DDBJ databases">
        <title>OnivRS2 (Oryza nivara Reference Sequence Version 2).</title>
        <authorList>
            <person name="Zhang J."/>
            <person name="Kudrna D."/>
            <person name="Lee S."/>
            <person name="Talag J."/>
            <person name="Rajasekar S."/>
            <person name="Welchert J."/>
            <person name="Hsing Y.-I."/>
            <person name="Wing R.A."/>
        </authorList>
    </citation>
    <scope>NUCLEOTIDE SEQUENCE [LARGE SCALE GENOMIC DNA]</scope>
    <source>
        <strain evidence="1">SL10</strain>
    </source>
</reference>
<dbReference type="AlphaFoldDB" id="A0A0E0J193"/>
<reference evidence="1" key="1">
    <citation type="submission" date="2015-04" db="UniProtKB">
        <authorList>
            <consortium name="EnsemblPlants"/>
        </authorList>
    </citation>
    <scope>IDENTIFICATION</scope>
    <source>
        <strain evidence="1">SL10</strain>
    </source>
</reference>
<keyword evidence="2" id="KW-1185">Reference proteome</keyword>
<evidence type="ECO:0000313" key="2">
    <source>
        <dbReference type="Proteomes" id="UP000006591"/>
    </source>
</evidence>
<dbReference type="EnsemblPlants" id="ONIVA11G11130.1">
    <property type="protein sequence ID" value="ONIVA11G11130.1"/>
    <property type="gene ID" value="ONIVA11G11130"/>
</dbReference>
<sequence length="110" mass="11732">MKWNMSIPYPRSSMAGKSLIPYGATCSNAFDLNGEPSPANQLVSGENWAMEEANAIFIDPLDTIAADSMSMRPIGAAPSLAEPRSAEPWSASINPLFGRSPSLAMLQNSD</sequence>
<name>A0A0E0J193_ORYNI</name>